<evidence type="ECO:0000313" key="1">
    <source>
        <dbReference type="EMBL" id="QMW91380.1"/>
    </source>
</evidence>
<gene>
    <name evidence="1" type="ORF">FF104_10535</name>
</gene>
<protein>
    <submittedName>
        <fullName evidence="1">RES domain-containing protein</fullName>
    </submittedName>
</protein>
<reference evidence="1 2" key="1">
    <citation type="submission" date="2019-05" db="EMBL/GenBank/DDBJ databases">
        <authorList>
            <person name="Schori C."/>
            <person name="Ahrens C."/>
        </authorList>
    </citation>
    <scope>NUCLEOTIDE SEQUENCE [LARGE SCALE GENOMIC DNA]</scope>
    <source>
        <strain evidence="1 2">DSM 10702</strain>
    </source>
</reference>
<sequence length="291" mass="35298">MFDTENIPQLIKTYKEKWEEFRQVLVNKELKDIDLERLKKETFLSVIDNMLKYEKDNELIKVPFSKLYRDYTFCRATKIDKDRDIEPLPFKRFLPNKQYINDDNRFSPKNVEYLYLACNEKIIEERNYKYIEEVALKEVRAKKGEVYGVCKFRIPEKLNGSDKNIINLTISDNKSIDEIQEEFIKEYKKIRNYLTIYATEEQKKQQYKATEIFVLKIYFYFMSQELFKPVKSDDKSNQYVPFHCIAKYFKQLGYDGIMYKSTVCNNRHGKNIVLFDKYYAEPFEYRLLIKE</sequence>
<dbReference type="Proteomes" id="UP000515243">
    <property type="component" value="Chromosome 1"/>
</dbReference>
<organism evidence="1 2">
    <name type="scientific">Clostridium butyricum</name>
    <dbReference type="NCBI Taxonomy" id="1492"/>
    <lineage>
        <taxon>Bacteria</taxon>
        <taxon>Bacillati</taxon>
        <taxon>Bacillota</taxon>
        <taxon>Clostridia</taxon>
        <taxon>Eubacteriales</taxon>
        <taxon>Clostridiaceae</taxon>
        <taxon>Clostridium</taxon>
    </lineage>
</organism>
<dbReference type="RefSeq" id="WP_035763462.1">
    <property type="nucleotide sequence ID" value="NZ_AP019716.1"/>
</dbReference>
<evidence type="ECO:0000313" key="2">
    <source>
        <dbReference type="Proteomes" id="UP000515243"/>
    </source>
</evidence>
<dbReference type="EMBL" id="CP040626">
    <property type="protein sequence ID" value="QMW91380.1"/>
    <property type="molecule type" value="Genomic_DNA"/>
</dbReference>
<accession>A0AAP9RFD7</accession>
<dbReference type="GeneID" id="92944603"/>
<dbReference type="AlphaFoldDB" id="A0AAP9RFD7"/>
<proteinExistence type="predicted"/>
<name>A0AAP9RFD7_CLOBU</name>